<dbReference type="AlphaFoldDB" id="G9ZE92"/>
<sequence length="185" mass="19146">MDARTDAGSGVVAERVGCPAHGFEFLCVLQQGVFGETDAGQDKAAEVLAVAVDDIEGDGRAAADDAERFVGEPARAEHGEVAISAEQGGVFVGDGEGVVGFFLRGEDVHQFAPQVIGNGGDIVNDVVVFDAAHGDAFRFGQEVPGAPQFGAPVFAIGRRFNDARHAAAVEPFDAGIARVDQEIHG</sequence>
<evidence type="ECO:0000313" key="2">
    <source>
        <dbReference type="Proteomes" id="UP000004750"/>
    </source>
</evidence>
<dbReference type="HOGENOM" id="CLU_1458809_0_0_6"/>
<name>G9ZE92_9GAMM</name>
<reference evidence="1 2" key="1">
    <citation type="submission" date="2011-08" db="EMBL/GenBank/DDBJ databases">
        <authorList>
            <person name="Weinstock G."/>
            <person name="Sodergren E."/>
            <person name="Clifton S."/>
            <person name="Fulton L."/>
            <person name="Fulton B."/>
            <person name="Courtney L."/>
            <person name="Fronick C."/>
            <person name="Harrison M."/>
            <person name="Strong C."/>
            <person name="Farmer C."/>
            <person name="Delahaunty K."/>
            <person name="Markovic C."/>
            <person name="Hall O."/>
            <person name="Minx P."/>
            <person name="Tomlinson C."/>
            <person name="Mitreva M."/>
            <person name="Hou S."/>
            <person name="Chen J."/>
            <person name="Wollam A."/>
            <person name="Pepin K.H."/>
            <person name="Johnson M."/>
            <person name="Bhonagiri V."/>
            <person name="Zhang X."/>
            <person name="Suruliraj S."/>
            <person name="Warren W."/>
            <person name="Chinwalla A."/>
            <person name="Mardis E.R."/>
            <person name="Wilson R.K."/>
        </authorList>
    </citation>
    <scope>NUCLEOTIDE SEQUENCE [LARGE SCALE GENOMIC DNA]</scope>
    <source>
        <strain evidence="1 2">F0432</strain>
    </source>
</reference>
<gene>
    <name evidence="1" type="ORF">HMPREF9080_01080</name>
</gene>
<accession>G9ZE92</accession>
<dbReference type="EMBL" id="AGCM01000055">
    <property type="protein sequence ID" value="EHM54851.1"/>
    <property type="molecule type" value="Genomic_DNA"/>
</dbReference>
<evidence type="ECO:0000313" key="1">
    <source>
        <dbReference type="EMBL" id="EHM54851.1"/>
    </source>
</evidence>
<proteinExistence type="predicted"/>
<organism evidence="1 2">
    <name type="scientific">Cardiobacterium valvarum F0432</name>
    <dbReference type="NCBI Taxonomy" id="797473"/>
    <lineage>
        <taxon>Bacteria</taxon>
        <taxon>Pseudomonadati</taxon>
        <taxon>Pseudomonadota</taxon>
        <taxon>Gammaproteobacteria</taxon>
        <taxon>Cardiobacteriales</taxon>
        <taxon>Cardiobacteriaceae</taxon>
        <taxon>Cardiobacterium</taxon>
    </lineage>
</organism>
<dbReference type="Proteomes" id="UP000004750">
    <property type="component" value="Unassembled WGS sequence"/>
</dbReference>
<comment type="caution">
    <text evidence="1">The sequence shown here is derived from an EMBL/GenBank/DDBJ whole genome shotgun (WGS) entry which is preliminary data.</text>
</comment>
<dbReference type="STRING" id="797473.HMPREF9080_01080"/>
<protein>
    <submittedName>
        <fullName evidence="1">Uncharacterized protein</fullName>
    </submittedName>
</protein>